<feature type="region of interest" description="Disordered" evidence="1">
    <location>
        <begin position="116"/>
        <end position="155"/>
    </location>
</feature>
<feature type="compositionally biased region" description="Basic and acidic residues" evidence="1">
    <location>
        <begin position="65"/>
        <end position="74"/>
    </location>
</feature>
<accession>A0A9P5XJI3</accession>
<feature type="compositionally biased region" description="Basic and acidic residues" evidence="1">
    <location>
        <begin position="339"/>
        <end position="353"/>
    </location>
</feature>
<reference evidence="2" key="1">
    <citation type="submission" date="2020-11" db="EMBL/GenBank/DDBJ databases">
        <authorList>
            <consortium name="DOE Joint Genome Institute"/>
            <person name="Ahrendt S."/>
            <person name="Riley R."/>
            <person name="Andreopoulos W."/>
            <person name="Labutti K."/>
            <person name="Pangilinan J."/>
            <person name="Ruiz-Duenas F.J."/>
            <person name="Barrasa J.M."/>
            <person name="Sanchez-Garcia M."/>
            <person name="Camarero S."/>
            <person name="Miyauchi S."/>
            <person name="Serrano A."/>
            <person name="Linde D."/>
            <person name="Babiker R."/>
            <person name="Drula E."/>
            <person name="Ayuso-Fernandez I."/>
            <person name="Pacheco R."/>
            <person name="Padilla G."/>
            <person name="Ferreira P."/>
            <person name="Barriuso J."/>
            <person name="Kellner H."/>
            <person name="Castanera R."/>
            <person name="Alfaro M."/>
            <person name="Ramirez L."/>
            <person name="Pisabarro A.G."/>
            <person name="Kuo A."/>
            <person name="Tritt A."/>
            <person name="Lipzen A."/>
            <person name="He G."/>
            <person name="Yan M."/>
            <person name="Ng V."/>
            <person name="Cullen D."/>
            <person name="Martin F."/>
            <person name="Rosso M.-N."/>
            <person name="Henrissat B."/>
            <person name="Hibbett D."/>
            <person name="Martinez A.T."/>
            <person name="Grigoriev I.V."/>
        </authorList>
    </citation>
    <scope>NUCLEOTIDE SEQUENCE</scope>
    <source>
        <strain evidence="2">MF-IS2</strain>
    </source>
</reference>
<keyword evidence="3" id="KW-1185">Reference proteome</keyword>
<dbReference type="OrthoDB" id="2855464at2759"/>
<feature type="region of interest" description="Disordered" evidence="1">
    <location>
        <begin position="237"/>
        <end position="265"/>
    </location>
</feature>
<name>A0A9P5XJI3_9AGAR</name>
<organism evidence="2 3">
    <name type="scientific">Macrolepiota fuliginosa MF-IS2</name>
    <dbReference type="NCBI Taxonomy" id="1400762"/>
    <lineage>
        <taxon>Eukaryota</taxon>
        <taxon>Fungi</taxon>
        <taxon>Dikarya</taxon>
        <taxon>Basidiomycota</taxon>
        <taxon>Agaricomycotina</taxon>
        <taxon>Agaricomycetes</taxon>
        <taxon>Agaricomycetidae</taxon>
        <taxon>Agaricales</taxon>
        <taxon>Agaricineae</taxon>
        <taxon>Agaricaceae</taxon>
        <taxon>Macrolepiota</taxon>
    </lineage>
</organism>
<feature type="region of interest" description="Disordered" evidence="1">
    <location>
        <begin position="321"/>
        <end position="375"/>
    </location>
</feature>
<dbReference type="AlphaFoldDB" id="A0A9P5XJI3"/>
<evidence type="ECO:0000313" key="3">
    <source>
        <dbReference type="Proteomes" id="UP000807342"/>
    </source>
</evidence>
<dbReference type="Proteomes" id="UP000807342">
    <property type="component" value="Unassembled WGS sequence"/>
</dbReference>
<dbReference type="EMBL" id="MU151099">
    <property type="protein sequence ID" value="KAF9450710.1"/>
    <property type="molecule type" value="Genomic_DNA"/>
</dbReference>
<feature type="region of interest" description="Disordered" evidence="1">
    <location>
        <begin position="40"/>
        <end position="104"/>
    </location>
</feature>
<gene>
    <name evidence="2" type="ORF">P691DRAFT_773707</name>
</gene>
<protein>
    <submittedName>
        <fullName evidence="2">Uncharacterized protein</fullName>
    </submittedName>
</protein>
<evidence type="ECO:0000313" key="2">
    <source>
        <dbReference type="EMBL" id="KAF9450710.1"/>
    </source>
</evidence>
<proteinExistence type="predicted"/>
<feature type="compositionally biased region" description="Polar residues" evidence="1">
    <location>
        <begin position="95"/>
        <end position="104"/>
    </location>
</feature>
<feature type="compositionally biased region" description="Basic and acidic residues" evidence="1">
    <location>
        <begin position="126"/>
        <end position="139"/>
    </location>
</feature>
<feature type="compositionally biased region" description="Polar residues" evidence="1">
    <location>
        <begin position="356"/>
        <end position="375"/>
    </location>
</feature>
<evidence type="ECO:0000256" key="1">
    <source>
        <dbReference type="SAM" id="MobiDB-lite"/>
    </source>
</evidence>
<sequence length="394" mass="44844">MPWKHFSSIVTDHYYSCPKKLANIVIHQPTSAIRGTLAEPHEGKKRRFEATRDPSFPKPCPQSPSRHDWGRMEVDSSPFYDLRSASPEPSLPVAGQNTPGRSGSFTVAVRSQHMEIAKHAPNSPHRLPEAPRGPRDRPIHNSHHPPPRPIDRLPSPRSILHVIQNDKPPPPSLGVLPPVWNRKRKRAQFQEPALDAPSLRRHLQPSETPDVVEIQPRRPSPLLIERVPDRSTAVEFTTVERGTSSPSPLCTDGEDPRPTKKEKKNVMSWEQRRLNMMQDQLLLKVEPKRVFCKPCHKWIKLDARNVYYPGLWIKHRRTMHGAEDGATPFPASERRRRSRSDDEKTAANRKEKATGVSRNSQDQVQESYRRNAMTSTRLVRSYSRISCSSSGAST</sequence>
<comment type="caution">
    <text evidence="2">The sequence shown here is derived from an EMBL/GenBank/DDBJ whole genome shotgun (WGS) entry which is preliminary data.</text>
</comment>